<dbReference type="PROSITE" id="PS00211">
    <property type="entry name" value="ABC_TRANSPORTER_1"/>
    <property type="match status" value="1"/>
</dbReference>
<evidence type="ECO:0000256" key="4">
    <source>
        <dbReference type="ARBA" id="ARBA00022741"/>
    </source>
</evidence>
<evidence type="ECO:0000259" key="10">
    <source>
        <dbReference type="PROSITE" id="PS50929"/>
    </source>
</evidence>
<organism evidence="11">
    <name type="scientific">Paenibacillus sp. SYP-B3998</name>
    <dbReference type="NCBI Taxonomy" id="2678564"/>
    <lineage>
        <taxon>Bacteria</taxon>
        <taxon>Bacillati</taxon>
        <taxon>Bacillota</taxon>
        <taxon>Bacilli</taxon>
        <taxon>Bacillales</taxon>
        <taxon>Paenibacillaceae</taxon>
        <taxon>Paenibacillus</taxon>
    </lineage>
</organism>
<feature type="transmembrane region" description="Helical" evidence="8">
    <location>
        <begin position="76"/>
        <end position="96"/>
    </location>
</feature>
<dbReference type="PROSITE" id="PS50893">
    <property type="entry name" value="ABC_TRANSPORTER_2"/>
    <property type="match status" value="1"/>
</dbReference>
<evidence type="ECO:0000256" key="8">
    <source>
        <dbReference type="SAM" id="Phobius"/>
    </source>
</evidence>
<dbReference type="PANTHER" id="PTHR43394">
    <property type="entry name" value="ATP-DEPENDENT PERMEASE MDL1, MITOCHONDRIAL"/>
    <property type="match status" value="1"/>
</dbReference>
<comment type="caution">
    <text evidence="11">The sequence shown here is derived from an EMBL/GenBank/DDBJ whole genome shotgun (WGS) entry which is preliminary data.</text>
</comment>
<reference evidence="11" key="1">
    <citation type="submission" date="2020-02" db="EMBL/GenBank/DDBJ databases">
        <authorList>
            <person name="Shen X.-R."/>
            <person name="Zhang Y.-X."/>
        </authorList>
    </citation>
    <scope>NUCLEOTIDE SEQUENCE</scope>
    <source>
        <strain evidence="11">SYP-B3998</strain>
    </source>
</reference>
<evidence type="ECO:0000256" key="1">
    <source>
        <dbReference type="ARBA" id="ARBA00004651"/>
    </source>
</evidence>
<dbReference type="InterPro" id="IPR011527">
    <property type="entry name" value="ABC1_TM_dom"/>
</dbReference>
<feature type="transmembrane region" description="Helical" evidence="8">
    <location>
        <begin position="298"/>
        <end position="317"/>
    </location>
</feature>
<protein>
    <submittedName>
        <fullName evidence="11">ABC transporter ATP-binding protein</fullName>
    </submittedName>
</protein>
<dbReference type="GO" id="GO:0005524">
    <property type="term" value="F:ATP binding"/>
    <property type="evidence" value="ECO:0007669"/>
    <property type="project" value="UniProtKB-KW"/>
</dbReference>
<dbReference type="RefSeq" id="WP_163953190.1">
    <property type="nucleotide sequence ID" value="NZ_JAAIKC010000017.1"/>
</dbReference>
<dbReference type="InterPro" id="IPR039421">
    <property type="entry name" value="Type_1_exporter"/>
</dbReference>
<dbReference type="InterPro" id="IPR003439">
    <property type="entry name" value="ABC_transporter-like_ATP-bd"/>
</dbReference>
<keyword evidence="4" id="KW-0547">Nucleotide-binding</keyword>
<dbReference type="FunFam" id="3.40.50.300:FF:000218">
    <property type="entry name" value="Multidrug ABC transporter ATP-binding protein"/>
    <property type="match status" value="1"/>
</dbReference>
<keyword evidence="6 8" id="KW-1133">Transmembrane helix</keyword>
<dbReference type="Pfam" id="PF00664">
    <property type="entry name" value="ABC_membrane"/>
    <property type="match status" value="1"/>
</dbReference>
<dbReference type="PROSITE" id="PS50929">
    <property type="entry name" value="ABC_TM1F"/>
    <property type="match status" value="1"/>
</dbReference>
<feature type="transmembrane region" description="Helical" evidence="8">
    <location>
        <begin position="269"/>
        <end position="286"/>
    </location>
</feature>
<evidence type="ECO:0000256" key="7">
    <source>
        <dbReference type="ARBA" id="ARBA00023136"/>
    </source>
</evidence>
<name>A0A6G4A4S7_9BACL</name>
<dbReference type="InterPro" id="IPR003593">
    <property type="entry name" value="AAA+_ATPase"/>
</dbReference>
<feature type="transmembrane region" description="Helical" evidence="8">
    <location>
        <begin position="35"/>
        <end position="56"/>
    </location>
</feature>
<feature type="domain" description="ABC transporter" evidence="9">
    <location>
        <begin position="356"/>
        <end position="590"/>
    </location>
</feature>
<dbReference type="SUPFAM" id="SSF90123">
    <property type="entry name" value="ABC transporter transmembrane region"/>
    <property type="match status" value="1"/>
</dbReference>
<dbReference type="PANTHER" id="PTHR43394:SF1">
    <property type="entry name" value="ATP-BINDING CASSETTE SUB-FAMILY B MEMBER 10, MITOCHONDRIAL"/>
    <property type="match status" value="1"/>
</dbReference>
<gene>
    <name evidence="11" type="ORF">GK047_25900</name>
</gene>
<evidence type="ECO:0000313" key="11">
    <source>
        <dbReference type="EMBL" id="NEW09382.1"/>
    </source>
</evidence>
<dbReference type="GO" id="GO:0005886">
    <property type="term" value="C:plasma membrane"/>
    <property type="evidence" value="ECO:0007669"/>
    <property type="project" value="UniProtKB-SubCell"/>
</dbReference>
<dbReference type="Gene3D" id="3.40.50.300">
    <property type="entry name" value="P-loop containing nucleotide triphosphate hydrolases"/>
    <property type="match status" value="1"/>
</dbReference>
<evidence type="ECO:0000256" key="2">
    <source>
        <dbReference type="ARBA" id="ARBA00005417"/>
    </source>
</evidence>
<comment type="similarity">
    <text evidence="2">Belongs to the ABC transporter superfamily.</text>
</comment>
<dbReference type="Pfam" id="PF00005">
    <property type="entry name" value="ABC_tran"/>
    <property type="match status" value="1"/>
</dbReference>
<evidence type="ECO:0000259" key="9">
    <source>
        <dbReference type="PROSITE" id="PS50893"/>
    </source>
</evidence>
<feature type="domain" description="ABC transmembrane type-1" evidence="10">
    <location>
        <begin position="40"/>
        <end position="319"/>
    </location>
</feature>
<feature type="transmembrane region" description="Helical" evidence="8">
    <location>
        <begin position="154"/>
        <end position="173"/>
    </location>
</feature>
<comment type="subcellular location">
    <subcellularLocation>
        <location evidence="1">Cell membrane</location>
        <topology evidence="1">Multi-pass membrane protein</topology>
    </subcellularLocation>
</comment>
<accession>A0A6G4A4S7</accession>
<dbReference type="GO" id="GO:0015421">
    <property type="term" value="F:ABC-type oligopeptide transporter activity"/>
    <property type="evidence" value="ECO:0007669"/>
    <property type="project" value="TreeGrafter"/>
</dbReference>
<keyword evidence="7 8" id="KW-0472">Membrane</keyword>
<dbReference type="InterPro" id="IPR036640">
    <property type="entry name" value="ABC1_TM_sf"/>
</dbReference>
<dbReference type="AlphaFoldDB" id="A0A6G4A4S7"/>
<dbReference type="GO" id="GO:0016887">
    <property type="term" value="F:ATP hydrolysis activity"/>
    <property type="evidence" value="ECO:0007669"/>
    <property type="project" value="InterPro"/>
</dbReference>
<evidence type="ECO:0000256" key="6">
    <source>
        <dbReference type="ARBA" id="ARBA00022989"/>
    </source>
</evidence>
<evidence type="ECO:0000256" key="5">
    <source>
        <dbReference type="ARBA" id="ARBA00022840"/>
    </source>
</evidence>
<evidence type="ECO:0000256" key="3">
    <source>
        <dbReference type="ARBA" id="ARBA00022692"/>
    </source>
</evidence>
<keyword evidence="3 8" id="KW-0812">Transmembrane</keyword>
<dbReference type="SMART" id="SM00382">
    <property type="entry name" value="AAA"/>
    <property type="match status" value="1"/>
</dbReference>
<sequence length="594" mass="66982">MQAGITKARSSYSEGNKSASFFTVYRWCLAYLKPYYGQVILFLCLGLIQAFAQIAFPKGIQFLIDDILPHKDIRRFAWVIGGLTLPVLFLIIANALQQSIGVRFQEKAAFDMQLSVFRKMRELGFSYYEKHPVGETLSLFQSEIPAIQEIHRRYFPSIIRVSILLIISLFFLISISPKLSLIFIPSFLVYMVGGPYFEKKSALSGELTSNRFRELNRKQYDSLSALLELRTLGRESWDLKRLIQSAKAASNALFLHFIHINLRGGLRRIAVYLGGTLLFIYGFYLIREGQLSLGEFVGFTLLFFRVIFDLTILLTNLTEQKVLMIRAQNLYRFMISPPDVQEAVNPVRLAQVKGQLEFDGVDFCYLAGTPLLQGFELNIHAGEKIALVGTSGGGKSTIAKLIGRFYDPNGGEIRLDGVPIRNLSLEQLRQSVGYVFQETYLFGMNIRDNIRFGNPTSTDEEIEAAAKAAYAHDFIMELPNGYETQVGERGTKLSGGQKQRIAIARMLIKNPVIVVLDEATSALDSVSETEVIRALRELTAGRTTIAIAHRLSTIVDYDRIVYMEDGQATEIGTYTELMAKRDRFYALVEGRGEE</sequence>
<dbReference type="InterPro" id="IPR017871">
    <property type="entry name" value="ABC_transporter-like_CS"/>
</dbReference>
<dbReference type="SUPFAM" id="SSF52540">
    <property type="entry name" value="P-loop containing nucleoside triphosphate hydrolases"/>
    <property type="match status" value="1"/>
</dbReference>
<dbReference type="EMBL" id="JAAIKC010000017">
    <property type="protein sequence ID" value="NEW09382.1"/>
    <property type="molecule type" value="Genomic_DNA"/>
</dbReference>
<dbReference type="Gene3D" id="1.20.1560.10">
    <property type="entry name" value="ABC transporter type 1, transmembrane domain"/>
    <property type="match status" value="1"/>
</dbReference>
<dbReference type="InterPro" id="IPR027417">
    <property type="entry name" value="P-loop_NTPase"/>
</dbReference>
<proteinExistence type="inferred from homology"/>
<dbReference type="CDD" id="cd07346">
    <property type="entry name" value="ABC_6TM_exporters"/>
    <property type="match status" value="1"/>
</dbReference>
<keyword evidence="5 11" id="KW-0067">ATP-binding</keyword>